<dbReference type="AlphaFoldDB" id="A0A2Z7CR52"/>
<accession>A0A2Z7CR52</accession>
<evidence type="ECO:0000256" key="1">
    <source>
        <dbReference type="SAM" id="MobiDB-lite"/>
    </source>
</evidence>
<name>A0A2Z7CR52_9LAMI</name>
<evidence type="ECO:0000313" key="3">
    <source>
        <dbReference type="Proteomes" id="UP000250235"/>
    </source>
</evidence>
<gene>
    <name evidence="2" type="ORF">F511_07652</name>
</gene>
<dbReference type="Proteomes" id="UP000250235">
    <property type="component" value="Unassembled WGS sequence"/>
</dbReference>
<reference evidence="2 3" key="1">
    <citation type="journal article" date="2015" name="Proc. Natl. Acad. Sci. U.S.A.">
        <title>The resurrection genome of Boea hygrometrica: A blueprint for survival of dehydration.</title>
        <authorList>
            <person name="Xiao L."/>
            <person name="Yang G."/>
            <person name="Zhang L."/>
            <person name="Yang X."/>
            <person name="Zhao S."/>
            <person name="Ji Z."/>
            <person name="Zhou Q."/>
            <person name="Hu M."/>
            <person name="Wang Y."/>
            <person name="Chen M."/>
            <person name="Xu Y."/>
            <person name="Jin H."/>
            <person name="Xiao X."/>
            <person name="Hu G."/>
            <person name="Bao F."/>
            <person name="Hu Y."/>
            <person name="Wan P."/>
            <person name="Li L."/>
            <person name="Deng X."/>
            <person name="Kuang T."/>
            <person name="Xiang C."/>
            <person name="Zhu J.K."/>
            <person name="Oliver M.J."/>
            <person name="He Y."/>
        </authorList>
    </citation>
    <scope>NUCLEOTIDE SEQUENCE [LARGE SCALE GENOMIC DNA]</scope>
    <source>
        <strain evidence="3">cv. XS01</strain>
    </source>
</reference>
<dbReference type="OrthoDB" id="1649880at2759"/>
<sequence>MGFLSNMLSCFGNSSSRITDTCATETVKVKKKERSPRPPIPMSYFPVNSQMSRL</sequence>
<proteinExistence type="predicted"/>
<protein>
    <submittedName>
        <fullName evidence="2">Uncharacterized protein</fullName>
    </submittedName>
</protein>
<organism evidence="2 3">
    <name type="scientific">Dorcoceras hygrometricum</name>
    <dbReference type="NCBI Taxonomy" id="472368"/>
    <lineage>
        <taxon>Eukaryota</taxon>
        <taxon>Viridiplantae</taxon>
        <taxon>Streptophyta</taxon>
        <taxon>Embryophyta</taxon>
        <taxon>Tracheophyta</taxon>
        <taxon>Spermatophyta</taxon>
        <taxon>Magnoliopsida</taxon>
        <taxon>eudicotyledons</taxon>
        <taxon>Gunneridae</taxon>
        <taxon>Pentapetalae</taxon>
        <taxon>asterids</taxon>
        <taxon>lamiids</taxon>
        <taxon>Lamiales</taxon>
        <taxon>Gesneriaceae</taxon>
        <taxon>Didymocarpoideae</taxon>
        <taxon>Trichosporeae</taxon>
        <taxon>Loxocarpinae</taxon>
        <taxon>Dorcoceras</taxon>
    </lineage>
</organism>
<feature type="region of interest" description="Disordered" evidence="1">
    <location>
        <begin position="26"/>
        <end position="54"/>
    </location>
</feature>
<keyword evidence="3" id="KW-1185">Reference proteome</keyword>
<evidence type="ECO:0000313" key="2">
    <source>
        <dbReference type="EMBL" id="KZV47229.1"/>
    </source>
</evidence>
<dbReference type="EMBL" id="KQ995303">
    <property type="protein sequence ID" value="KZV47229.1"/>
    <property type="molecule type" value="Genomic_DNA"/>
</dbReference>